<feature type="domain" description="TauD/TfdA-like" evidence="9">
    <location>
        <begin position="156"/>
        <end position="380"/>
    </location>
</feature>
<keyword evidence="4" id="KW-0479">Metal-binding</keyword>
<dbReference type="GO" id="GO:0046872">
    <property type="term" value="F:metal ion binding"/>
    <property type="evidence" value="ECO:0007669"/>
    <property type="project" value="UniProtKB-KW"/>
</dbReference>
<evidence type="ECO:0000256" key="8">
    <source>
        <dbReference type="SAM" id="MobiDB-lite"/>
    </source>
</evidence>
<sequence length="401" mass="46281">MNNRSAQHPRRPVMKEHADHEQAPAPCHASLNNEVVTIYFDDDQTGQWPLVWLRDHCPCDTCRHVHSHERLFSLLDADIGTPSLTLVPDMYQLTINWPDGHRSALDTGWLYQRRPGQHDFLPALPAARPWRLPFSPRRITHETLMAERDRGQGAGERQWLQALMRDGLVLLDQGPTTPDEVIRFATHIGPLRDTNFGARFDVVSKPTPNNAAYTALELELHIDLPNWHQPPDIQLLYCLENDAQGGDSTFADGYAVAEDLRIHAPEAFRRLADTPIDFRFQDSEQDITFRAPVIGVDHQDKVTEIRFNNWIRDALGLPLEEITLWYEAYLAFWQRLKNPLFRHELALAPGQMIAFDNRRVLHGRSAFNPETGRRHLQGCYLDRDMIHSRFRVLSRACEHTR</sequence>
<feature type="domain" description="Gamma-butyrobetaine hydroxylase-like N-terminal" evidence="10">
    <location>
        <begin position="32"/>
        <end position="104"/>
    </location>
</feature>
<dbReference type="InterPro" id="IPR038492">
    <property type="entry name" value="GBBH-like_N_sf"/>
</dbReference>
<comment type="caution">
    <text evidence="11">The sequence shown here is derived from an EMBL/GenBank/DDBJ whole genome shotgun (WGS) entry which is preliminary data.</text>
</comment>
<evidence type="ECO:0000256" key="6">
    <source>
        <dbReference type="ARBA" id="ARBA00023002"/>
    </source>
</evidence>
<dbReference type="Pfam" id="PF06155">
    <property type="entry name" value="GBBH-like_N"/>
    <property type="match status" value="1"/>
</dbReference>
<gene>
    <name evidence="11" type="ORF">OQ287_00140</name>
</gene>
<dbReference type="FunFam" id="3.30.2020.30:FF:000002">
    <property type="entry name" value="Putative gamma-butyrobetaine dioxygenase"/>
    <property type="match status" value="1"/>
</dbReference>
<keyword evidence="7" id="KW-0408">Iron</keyword>
<feature type="region of interest" description="Disordered" evidence="8">
    <location>
        <begin position="1"/>
        <end position="24"/>
    </location>
</feature>
<dbReference type="CDD" id="cd00250">
    <property type="entry name" value="CAS_like"/>
    <property type="match status" value="1"/>
</dbReference>
<reference evidence="11" key="1">
    <citation type="submission" date="2022-11" db="EMBL/GenBank/DDBJ databases">
        <title>Larsenimonas rhizosphaerae sp. nov., isolated from a tidal mudflat.</title>
        <authorList>
            <person name="Lee S.D."/>
            <person name="Kim I.S."/>
        </authorList>
    </citation>
    <scope>NUCLEOTIDE SEQUENCE</scope>
    <source>
        <strain evidence="11">GH2-1</strain>
    </source>
</reference>
<dbReference type="InterPro" id="IPR042098">
    <property type="entry name" value="TauD-like_sf"/>
</dbReference>
<keyword evidence="6" id="KW-0560">Oxidoreductase</keyword>
<feature type="compositionally biased region" description="Basic and acidic residues" evidence="8">
    <location>
        <begin position="13"/>
        <end position="22"/>
    </location>
</feature>
<dbReference type="Gene3D" id="3.60.130.10">
    <property type="entry name" value="Clavaminate synthase-like"/>
    <property type="match status" value="1"/>
</dbReference>
<name>A0AA42CT07_9GAMM</name>
<dbReference type="FunFam" id="3.60.130.10:FF:000001">
    <property type="entry name" value="Trimethyllysine dioxygenase, mitochondrial"/>
    <property type="match status" value="1"/>
</dbReference>
<dbReference type="GO" id="GO:0016706">
    <property type="term" value="F:2-oxoglutarate-dependent dioxygenase activity"/>
    <property type="evidence" value="ECO:0007669"/>
    <property type="project" value="UniProtKB-ARBA"/>
</dbReference>
<comment type="cofactor">
    <cofactor evidence="2">
        <name>L-ascorbate</name>
        <dbReference type="ChEBI" id="CHEBI:38290"/>
    </cofactor>
</comment>
<dbReference type="PANTHER" id="PTHR10696">
    <property type="entry name" value="GAMMA-BUTYROBETAINE HYDROXYLASE-RELATED"/>
    <property type="match status" value="1"/>
</dbReference>
<evidence type="ECO:0000259" key="10">
    <source>
        <dbReference type="Pfam" id="PF06155"/>
    </source>
</evidence>
<dbReference type="RefSeq" id="WP_265895169.1">
    <property type="nucleotide sequence ID" value="NZ_JAPIVE010000001.1"/>
</dbReference>
<dbReference type="InterPro" id="IPR010376">
    <property type="entry name" value="GBBH-like_N"/>
</dbReference>
<organism evidence="11 12">
    <name type="scientific">Larsenimonas rhizosphaerae</name>
    <dbReference type="NCBI Taxonomy" id="2944682"/>
    <lineage>
        <taxon>Bacteria</taxon>
        <taxon>Pseudomonadati</taxon>
        <taxon>Pseudomonadota</taxon>
        <taxon>Gammaproteobacteria</taxon>
        <taxon>Oceanospirillales</taxon>
        <taxon>Halomonadaceae</taxon>
        <taxon>Larsenimonas</taxon>
    </lineage>
</organism>
<dbReference type="Proteomes" id="UP001165678">
    <property type="component" value="Unassembled WGS sequence"/>
</dbReference>
<dbReference type="PANTHER" id="PTHR10696:SF25">
    <property type="entry name" value="OXIDOREDUCTASE AIM17-RELATED"/>
    <property type="match status" value="1"/>
</dbReference>
<dbReference type="Gene3D" id="3.30.2020.30">
    <property type="match status" value="1"/>
</dbReference>
<evidence type="ECO:0000256" key="3">
    <source>
        <dbReference type="ARBA" id="ARBA00008654"/>
    </source>
</evidence>
<protein>
    <submittedName>
        <fullName evidence="11">TauD/TfdA family dioxygenase</fullName>
    </submittedName>
</protein>
<accession>A0AA42CT07</accession>
<evidence type="ECO:0000256" key="7">
    <source>
        <dbReference type="ARBA" id="ARBA00023004"/>
    </source>
</evidence>
<evidence type="ECO:0000256" key="4">
    <source>
        <dbReference type="ARBA" id="ARBA00022723"/>
    </source>
</evidence>
<dbReference type="GO" id="GO:0045329">
    <property type="term" value="P:carnitine biosynthetic process"/>
    <property type="evidence" value="ECO:0007669"/>
    <property type="project" value="TreeGrafter"/>
</dbReference>
<evidence type="ECO:0000256" key="2">
    <source>
        <dbReference type="ARBA" id="ARBA00001961"/>
    </source>
</evidence>
<dbReference type="SUPFAM" id="SSF51197">
    <property type="entry name" value="Clavaminate synthase-like"/>
    <property type="match status" value="1"/>
</dbReference>
<evidence type="ECO:0000256" key="5">
    <source>
        <dbReference type="ARBA" id="ARBA00022964"/>
    </source>
</evidence>
<dbReference type="Pfam" id="PF02668">
    <property type="entry name" value="TauD"/>
    <property type="match status" value="1"/>
</dbReference>
<comment type="similarity">
    <text evidence="3">Belongs to the gamma-BBH/TMLD family.</text>
</comment>
<evidence type="ECO:0000256" key="1">
    <source>
        <dbReference type="ARBA" id="ARBA00001954"/>
    </source>
</evidence>
<dbReference type="InterPro" id="IPR003819">
    <property type="entry name" value="TauD/TfdA-like"/>
</dbReference>
<keyword evidence="5 11" id="KW-0223">Dioxygenase</keyword>
<comment type="cofactor">
    <cofactor evidence="1">
        <name>Fe(2+)</name>
        <dbReference type="ChEBI" id="CHEBI:29033"/>
    </cofactor>
</comment>
<dbReference type="EMBL" id="JAPIVE010000001">
    <property type="protein sequence ID" value="MCX2522649.1"/>
    <property type="molecule type" value="Genomic_DNA"/>
</dbReference>
<proteinExistence type="inferred from homology"/>
<evidence type="ECO:0000313" key="12">
    <source>
        <dbReference type="Proteomes" id="UP001165678"/>
    </source>
</evidence>
<evidence type="ECO:0000313" key="11">
    <source>
        <dbReference type="EMBL" id="MCX2522649.1"/>
    </source>
</evidence>
<dbReference type="AlphaFoldDB" id="A0AA42CT07"/>
<dbReference type="InterPro" id="IPR050411">
    <property type="entry name" value="AlphaKG_dependent_hydroxylases"/>
</dbReference>
<evidence type="ECO:0000259" key="9">
    <source>
        <dbReference type="Pfam" id="PF02668"/>
    </source>
</evidence>
<keyword evidence="12" id="KW-1185">Reference proteome</keyword>